<dbReference type="Gene3D" id="2.102.10.10">
    <property type="entry name" value="Rieske [2Fe-2S] iron-sulphur domain"/>
    <property type="match status" value="1"/>
</dbReference>
<evidence type="ECO:0000313" key="8">
    <source>
        <dbReference type="Proteomes" id="UP000062788"/>
    </source>
</evidence>
<dbReference type="EMBL" id="LOWA01000054">
    <property type="protein sequence ID" value="KVE24587.1"/>
    <property type="molecule type" value="Genomic_DNA"/>
</dbReference>
<dbReference type="InterPro" id="IPR017941">
    <property type="entry name" value="Rieske_2Fe-2S"/>
</dbReference>
<gene>
    <name evidence="7" type="ORF">WS67_21065</name>
</gene>
<dbReference type="Pfam" id="PF00355">
    <property type="entry name" value="Rieske"/>
    <property type="match status" value="1"/>
</dbReference>
<accession>A0A103DXL7</accession>
<dbReference type="GO" id="GO:0051537">
    <property type="term" value="F:2 iron, 2 sulfur cluster binding"/>
    <property type="evidence" value="ECO:0007669"/>
    <property type="project" value="UniProtKB-KW"/>
</dbReference>
<reference evidence="7 8" key="1">
    <citation type="submission" date="2015-11" db="EMBL/GenBank/DDBJ databases">
        <title>Expanding the genomic diversity of Burkholderia species for the development of highly accurate diagnostics.</title>
        <authorList>
            <person name="Sahl J."/>
            <person name="Keim P."/>
            <person name="Wagner D."/>
        </authorList>
    </citation>
    <scope>NUCLEOTIDE SEQUENCE [LARGE SCALE GENOMIC DNA]</scope>
    <source>
        <strain evidence="7 8">TSV85</strain>
    </source>
</reference>
<dbReference type="RefSeq" id="WP_059519806.1">
    <property type="nucleotide sequence ID" value="NZ_LOWA01000054.1"/>
</dbReference>
<evidence type="ECO:0000256" key="4">
    <source>
        <dbReference type="ARBA" id="ARBA00023004"/>
    </source>
</evidence>
<dbReference type="Gene3D" id="3.90.380.10">
    <property type="entry name" value="Naphthalene 1,2-dioxygenase Alpha Subunit, Chain A, domain 1"/>
    <property type="match status" value="1"/>
</dbReference>
<dbReference type="PANTHER" id="PTHR21266">
    <property type="entry name" value="IRON-SULFUR DOMAIN CONTAINING PROTEIN"/>
    <property type="match status" value="1"/>
</dbReference>
<proteinExistence type="predicted"/>
<dbReference type="InterPro" id="IPR050584">
    <property type="entry name" value="Cholesterol_7-desaturase"/>
</dbReference>
<dbReference type="GO" id="GO:0016491">
    <property type="term" value="F:oxidoreductase activity"/>
    <property type="evidence" value="ECO:0007669"/>
    <property type="project" value="UniProtKB-KW"/>
</dbReference>
<dbReference type="PANTHER" id="PTHR21266:SF60">
    <property type="entry name" value="3-KETOSTEROID-9-ALPHA-MONOOXYGENASE, OXYGENASE COMPONENT"/>
    <property type="match status" value="1"/>
</dbReference>
<name>A0A103DXL7_9BURK</name>
<dbReference type="SUPFAM" id="SSF50022">
    <property type="entry name" value="ISP domain"/>
    <property type="match status" value="1"/>
</dbReference>
<keyword evidence="2" id="KW-0479">Metal-binding</keyword>
<sequence length="322" mass="36101">MNDAACAADVPPLPYPDGWFALCFSDELKPGAVLTTPFMGRDVVLYRTALGVACAVDAYCPHQGAHLGRGGTVEGENLVCPFHGYAYGTDGRRAGVACERGGALALRTLRVCEWNGFVFVWQHARGLEPTWALPEVDMEGFSKPIGRAYTLRGVMQNLPENGYDLEHFSALHRWRDMVPHPPVVDGPRISMRVDMKWRSVKWSTVIGVHGLGCVSSDHQMKALGLEAKIFACGVQIAPLRWTFRDGISFRFSWLSNWPSWLQHPIYAILARILHRLWLVPVFNEDIMVWSNRDYAGYGRPGAGNSPYAVFQRWARQFYSSVD</sequence>
<keyword evidence="1" id="KW-0001">2Fe-2S</keyword>
<dbReference type="OrthoDB" id="9769355at2"/>
<organism evidence="7 8">
    <name type="scientific">Burkholderia singularis</name>
    <dbReference type="NCBI Taxonomy" id="1503053"/>
    <lineage>
        <taxon>Bacteria</taxon>
        <taxon>Pseudomonadati</taxon>
        <taxon>Pseudomonadota</taxon>
        <taxon>Betaproteobacteria</taxon>
        <taxon>Burkholderiales</taxon>
        <taxon>Burkholderiaceae</taxon>
        <taxon>Burkholderia</taxon>
        <taxon>pseudomallei group</taxon>
    </lineage>
</organism>
<evidence type="ECO:0000256" key="1">
    <source>
        <dbReference type="ARBA" id="ARBA00022714"/>
    </source>
</evidence>
<evidence type="ECO:0000256" key="5">
    <source>
        <dbReference type="ARBA" id="ARBA00023014"/>
    </source>
</evidence>
<dbReference type="PROSITE" id="PS51296">
    <property type="entry name" value="RIESKE"/>
    <property type="match status" value="1"/>
</dbReference>
<keyword evidence="4" id="KW-0408">Iron</keyword>
<dbReference type="GO" id="GO:0046872">
    <property type="term" value="F:metal ion binding"/>
    <property type="evidence" value="ECO:0007669"/>
    <property type="project" value="UniProtKB-KW"/>
</dbReference>
<keyword evidence="5" id="KW-0411">Iron-sulfur</keyword>
<evidence type="ECO:0000256" key="2">
    <source>
        <dbReference type="ARBA" id="ARBA00022723"/>
    </source>
</evidence>
<evidence type="ECO:0000313" key="7">
    <source>
        <dbReference type="EMBL" id="KVE24587.1"/>
    </source>
</evidence>
<dbReference type="CDD" id="cd03469">
    <property type="entry name" value="Rieske_RO_Alpha_N"/>
    <property type="match status" value="1"/>
</dbReference>
<evidence type="ECO:0000259" key="6">
    <source>
        <dbReference type="PROSITE" id="PS51296"/>
    </source>
</evidence>
<protein>
    <submittedName>
        <fullName evidence="7">(2Fe-2S)-binding protein</fullName>
    </submittedName>
</protein>
<feature type="domain" description="Rieske" evidence="6">
    <location>
        <begin position="20"/>
        <end position="120"/>
    </location>
</feature>
<dbReference type="Proteomes" id="UP000062788">
    <property type="component" value="Unassembled WGS sequence"/>
</dbReference>
<comment type="caution">
    <text evidence="7">The sequence shown here is derived from an EMBL/GenBank/DDBJ whole genome shotgun (WGS) entry which is preliminary data.</text>
</comment>
<keyword evidence="3" id="KW-0560">Oxidoreductase</keyword>
<keyword evidence="8" id="KW-1185">Reference proteome</keyword>
<dbReference type="AlphaFoldDB" id="A0A103DXL7"/>
<dbReference type="InterPro" id="IPR036922">
    <property type="entry name" value="Rieske_2Fe-2S_sf"/>
</dbReference>
<evidence type="ECO:0000256" key="3">
    <source>
        <dbReference type="ARBA" id="ARBA00023002"/>
    </source>
</evidence>